<evidence type="ECO:0000256" key="1">
    <source>
        <dbReference type="SAM" id="MobiDB-lite"/>
    </source>
</evidence>
<dbReference type="HOGENOM" id="CLU_2198898_0_0_1"/>
<organism evidence="2 3">
    <name type="scientific">Trichophyton tonsurans (strain CBS 112818)</name>
    <name type="common">Scalp ringworm fungus</name>
    <dbReference type="NCBI Taxonomy" id="647933"/>
    <lineage>
        <taxon>Eukaryota</taxon>
        <taxon>Fungi</taxon>
        <taxon>Dikarya</taxon>
        <taxon>Ascomycota</taxon>
        <taxon>Pezizomycotina</taxon>
        <taxon>Eurotiomycetes</taxon>
        <taxon>Eurotiomycetidae</taxon>
        <taxon>Onygenales</taxon>
        <taxon>Arthrodermataceae</taxon>
        <taxon>Trichophyton</taxon>
    </lineage>
</organism>
<name>F2RTJ9_TRIT1</name>
<feature type="compositionally biased region" description="Basic and acidic residues" evidence="1">
    <location>
        <begin position="89"/>
        <end position="108"/>
    </location>
</feature>
<protein>
    <submittedName>
        <fullName evidence="2">Uncharacterized protein</fullName>
    </submittedName>
</protein>
<reference evidence="3" key="1">
    <citation type="journal article" date="2012" name="MBio">
        <title>Comparative genome analysis of Trichophyton rubrum and related dermatophytes reveals candidate genes involved in infection.</title>
        <authorList>
            <person name="Martinez D.A."/>
            <person name="Oliver B.G."/>
            <person name="Graeser Y."/>
            <person name="Goldberg J.M."/>
            <person name="Li W."/>
            <person name="Martinez-Rossi N.M."/>
            <person name="Monod M."/>
            <person name="Shelest E."/>
            <person name="Barton R.C."/>
            <person name="Birch E."/>
            <person name="Brakhage A.A."/>
            <person name="Chen Z."/>
            <person name="Gurr S.J."/>
            <person name="Heiman D."/>
            <person name="Heitman J."/>
            <person name="Kosti I."/>
            <person name="Rossi A."/>
            <person name="Saif S."/>
            <person name="Samalova M."/>
            <person name="Saunders C.W."/>
            <person name="Shea T."/>
            <person name="Summerbell R.C."/>
            <person name="Xu J."/>
            <person name="Young S."/>
            <person name="Zeng Q."/>
            <person name="Birren B.W."/>
            <person name="Cuomo C.A."/>
            <person name="White T.C."/>
        </authorList>
    </citation>
    <scope>NUCLEOTIDE SEQUENCE [LARGE SCALE GENOMIC DNA]</scope>
    <source>
        <strain evidence="3">CBS 112818</strain>
    </source>
</reference>
<accession>F2RTJ9</accession>
<feature type="region of interest" description="Disordered" evidence="1">
    <location>
        <begin position="86"/>
        <end position="108"/>
    </location>
</feature>
<sequence length="108" mass="12085">MSDLLTASNSLTGLGLECAWTGGIRDSSSVECDSPLGQPTNLVNMNNGDLEVTFDGFALDRHADWNEVSQKPKRFVRLLSEPGIQHADWLQHQEDKKETQSKERSRNK</sequence>
<proteinExistence type="predicted"/>
<gene>
    <name evidence="2" type="ORF">TESG_08339</name>
</gene>
<dbReference type="EMBL" id="GG698484">
    <property type="protein sequence ID" value="EGD94648.1"/>
    <property type="molecule type" value="Genomic_DNA"/>
</dbReference>
<evidence type="ECO:0000313" key="2">
    <source>
        <dbReference type="EMBL" id="EGD94648.1"/>
    </source>
</evidence>
<keyword evidence="3" id="KW-1185">Reference proteome</keyword>
<dbReference type="AlphaFoldDB" id="F2RTJ9"/>
<dbReference type="Proteomes" id="UP000009172">
    <property type="component" value="Unassembled WGS sequence"/>
</dbReference>
<evidence type="ECO:0000313" key="3">
    <source>
        <dbReference type="Proteomes" id="UP000009172"/>
    </source>
</evidence>